<dbReference type="InterPro" id="IPR036390">
    <property type="entry name" value="WH_DNA-bd_sf"/>
</dbReference>
<protein>
    <submittedName>
        <fullName evidence="4">Substrate-binding domain-containing protein</fullName>
    </submittedName>
</protein>
<dbReference type="InterPro" id="IPR036388">
    <property type="entry name" value="WH-like_DNA-bd_sf"/>
</dbReference>
<dbReference type="Gene3D" id="1.10.10.10">
    <property type="entry name" value="Winged helix-like DNA-binding domain superfamily/Winged helix DNA-binding domain"/>
    <property type="match status" value="1"/>
</dbReference>
<gene>
    <name evidence="4" type="ORF">ACFOFO_19670</name>
</gene>
<dbReference type="Pfam" id="PF00126">
    <property type="entry name" value="HTH_1"/>
    <property type="match status" value="1"/>
</dbReference>
<evidence type="ECO:0000256" key="1">
    <source>
        <dbReference type="SAM" id="MobiDB-lite"/>
    </source>
</evidence>
<dbReference type="RefSeq" id="WP_390323720.1">
    <property type="nucleotide sequence ID" value="NZ_JBHRTP010000070.1"/>
</dbReference>
<keyword evidence="5" id="KW-1185">Reference proteome</keyword>
<dbReference type="SUPFAM" id="SSF53850">
    <property type="entry name" value="Periplasmic binding protein-like II"/>
    <property type="match status" value="1"/>
</dbReference>
<dbReference type="Pfam" id="PF12727">
    <property type="entry name" value="PBP_like"/>
    <property type="match status" value="1"/>
</dbReference>
<proteinExistence type="predicted"/>
<feature type="region of interest" description="Disordered" evidence="1">
    <location>
        <begin position="348"/>
        <end position="367"/>
    </location>
</feature>
<organism evidence="4 5">
    <name type="scientific">Undibacterium arcticum</name>
    <dbReference type="NCBI Taxonomy" id="1762892"/>
    <lineage>
        <taxon>Bacteria</taxon>
        <taxon>Pseudomonadati</taxon>
        <taxon>Pseudomonadota</taxon>
        <taxon>Betaproteobacteria</taxon>
        <taxon>Burkholderiales</taxon>
        <taxon>Oxalobacteraceae</taxon>
        <taxon>Undibacterium</taxon>
    </lineage>
</organism>
<reference evidence="5" key="1">
    <citation type="journal article" date="2019" name="Int. J. Syst. Evol. Microbiol.">
        <title>The Global Catalogue of Microorganisms (GCM) 10K type strain sequencing project: providing services to taxonomists for standard genome sequencing and annotation.</title>
        <authorList>
            <consortium name="The Broad Institute Genomics Platform"/>
            <consortium name="The Broad Institute Genome Sequencing Center for Infectious Disease"/>
            <person name="Wu L."/>
            <person name="Ma J."/>
        </authorList>
    </citation>
    <scope>NUCLEOTIDE SEQUENCE [LARGE SCALE GENOMIC DNA]</scope>
    <source>
        <strain evidence="5">KCTC 42986</strain>
    </source>
</reference>
<dbReference type="InterPro" id="IPR000847">
    <property type="entry name" value="LysR_HTH_N"/>
</dbReference>
<dbReference type="PANTHER" id="PTHR38431:SF1">
    <property type="entry name" value="BLL2305 PROTEIN"/>
    <property type="match status" value="1"/>
</dbReference>
<sequence length="367" mass="40455">MSDTAKPFSLVKGLQLLAAVEKGGNLQTASKALSISYRHAWNALAEMEALLGGAVVEMTRGRGSELTPLGKRLVAAEKLIHARVDPLLDSMASEIEAEIQGAISLVRNVLKIYASHGFAIEALNKQLQKKNIPLDLSYRGSLEAMSAFSRGNCDIAGFHVPIGVFEIPVFKHFEPWLKPSHQLINLATRRQGIMVAKGNPKNIWGVKDLLRPDVQFVNRQQGSGTRLILDLLLQQEGKTGRDINGFENIELTHAAIAAYILCGKADAGLGVETAARQFDLDFIPILTERYFLICDKKLLLDSRFTPILEFLKTSEFRTEVNRLPGYDVNETGTVMTLREAFPKVPISHGTKAAPREKEKTRTTPGKT</sequence>
<dbReference type="InterPro" id="IPR024370">
    <property type="entry name" value="PBP_domain"/>
</dbReference>
<dbReference type="Gene3D" id="3.40.190.10">
    <property type="entry name" value="Periplasmic binding protein-like II"/>
    <property type="match status" value="1"/>
</dbReference>
<dbReference type="Proteomes" id="UP001595530">
    <property type="component" value="Unassembled WGS sequence"/>
</dbReference>
<name>A0ABV7F5D8_9BURK</name>
<evidence type="ECO:0000313" key="5">
    <source>
        <dbReference type="Proteomes" id="UP001595530"/>
    </source>
</evidence>
<feature type="domain" description="HTH lysR-type" evidence="2">
    <location>
        <begin position="13"/>
        <end position="70"/>
    </location>
</feature>
<evidence type="ECO:0000313" key="4">
    <source>
        <dbReference type="EMBL" id="MFC3110152.1"/>
    </source>
</evidence>
<dbReference type="EMBL" id="JBHRTP010000070">
    <property type="protein sequence ID" value="MFC3110152.1"/>
    <property type="molecule type" value="Genomic_DNA"/>
</dbReference>
<evidence type="ECO:0000259" key="3">
    <source>
        <dbReference type="Pfam" id="PF12727"/>
    </source>
</evidence>
<dbReference type="SUPFAM" id="SSF46785">
    <property type="entry name" value="Winged helix' DNA-binding domain"/>
    <property type="match status" value="1"/>
</dbReference>
<feature type="domain" description="PBP" evidence="3">
    <location>
        <begin position="127"/>
        <end position="312"/>
    </location>
</feature>
<dbReference type="PANTHER" id="PTHR38431">
    <property type="entry name" value="BLL2305 PROTEIN"/>
    <property type="match status" value="1"/>
</dbReference>
<evidence type="ECO:0000259" key="2">
    <source>
        <dbReference type="Pfam" id="PF00126"/>
    </source>
</evidence>
<comment type="caution">
    <text evidence="4">The sequence shown here is derived from an EMBL/GenBank/DDBJ whole genome shotgun (WGS) entry which is preliminary data.</text>
</comment>
<accession>A0ABV7F5D8</accession>